<evidence type="ECO:0000313" key="2">
    <source>
        <dbReference type="Proteomes" id="UP001431783"/>
    </source>
</evidence>
<proteinExistence type="predicted"/>
<reference evidence="1 2" key="1">
    <citation type="submission" date="2023-03" db="EMBL/GenBank/DDBJ databases">
        <title>Genome insight into feeding habits of ladybird beetles.</title>
        <authorList>
            <person name="Li H.-S."/>
            <person name="Huang Y.-H."/>
            <person name="Pang H."/>
        </authorList>
    </citation>
    <scope>NUCLEOTIDE SEQUENCE [LARGE SCALE GENOMIC DNA]</scope>
    <source>
        <strain evidence="1">SYSU_2023b</strain>
        <tissue evidence="1">Whole body</tissue>
    </source>
</reference>
<sequence length="163" mass="18975">MDCRSPVQHSNEVVKKKIDADAFVLIEAIEMITKHVKDMEKYIEKNTKVEIKELYQKMKKQVQSLNRSGTLSWIEKNKYEPIETPVYDVETQVNLPLDSKEIGTQTSPWFKNEDTLNTLAGVTSVEDFLNVERKIWEEKVFTNTVIIRGNPLNTEEETVKVVW</sequence>
<organism evidence="1 2">
    <name type="scientific">Henosepilachna vigintioctopunctata</name>
    <dbReference type="NCBI Taxonomy" id="420089"/>
    <lineage>
        <taxon>Eukaryota</taxon>
        <taxon>Metazoa</taxon>
        <taxon>Ecdysozoa</taxon>
        <taxon>Arthropoda</taxon>
        <taxon>Hexapoda</taxon>
        <taxon>Insecta</taxon>
        <taxon>Pterygota</taxon>
        <taxon>Neoptera</taxon>
        <taxon>Endopterygota</taxon>
        <taxon>Coleoptera</taxon>
        <taxon>Polyphaga</taxon>
        <taxon>Cucujiformia</taxon>
        <taxon>Coccinelloidea</taxon>
        <taxon>Coccinellidae</taxon>
        <taxon>Epilachninae</taxon>
        <taxon>Epilachnini</taxon>
        <taxon>Henosepilachna</taxon>
    </lineage>
</organism>
<dbReference type="Proteomes" id="UP001431783">
    <property type="component" value="Unassembled WGS sequence"/>
</dbReference>
<evidence type="ECO:0000313" key="1">
    <source>
        <dbReference type="EMBL" id="KAK9874509.1"/>
    </source>
</evidence>
<dbReference type="EMBL" id="JARQZJ010000032">
    <property type="protein sequence ID" value="KAK9874509.1"/>
    <property type="molecule type" value="Genomic_DNA"/>
</dbReference>
<protein>
    <submittedName>
        <fullName evidence="1">Uncharacterized protein</fullName>
    </submittedName>
</protein>
<name>A0AAW1U1I3_9CUCU</name>
<dbReference type="AlphaFoldDB" id="A0AAW1U1I3"/>
<keyword evidence="2" id="KW-1185">Reference proteome</keyword>
<gene>
    <name evidence="1" type="ORF">WA026_005353</name>
</gene>
<comment type="caution">
    <text evidence="1">The sequence shown here is derived from an EMBL/GenBank/DDBJ whole genome shotgun (WGS) entry which is preliminary data.</text>
</comment>
<accession>A0AAW1U1I3</accession>